<feature type="region of interest" description="Disordered" evidence="10">
    <location>
        <begin position="248"/>
        <end position="269"/>
    </location>
</feature>
<keyword evidence="5 9" id="KW-0560">Oxidoreductase</keyword>
<keyword evidence="7 9" id="KW-0503">Monooxygenase</keyword>
<evidence type="ECO:0000256" key="9">
    <source>
        <dbReference type="RuleBase" id="RU000461"/>
    </source>
</evidence>
<evidence type="ECO:0000256" key="4">
    <source>
        <dbReference type="ARBA" id="ARBA00022723"/>
    </source>
</evidence>
<evidence type="ECO:0000256" key="2">
    <source>
        <dbReference type="ARBA" id="ARBA00010617"/>
    </source>
</evidence>
<organism evidence="11 12">
    <name type="scientific">Linum tenue</name>
    <dbReference type="NCBI Taxonomy" id="586396"/>
    <lineage>
        <taxon>Eukaryota</taxon>
        <taxon>Viridiplantae</taxon>
        <taxon>Streptophyta</taxon>
        <taxon>Embryophyta</taxon>
        <taxon>Tracheophyta</taxon>
        <taxon>Spermatophyta</taxon>
        <taxon>Magnoliopsida</taxon>
        <taxon>eudicotyledons</taxon>
        <taxon>Gunneridae</taxon>
        <taxon>Pentapetalae</taxon>
        <taxon>rosids</taxon>
        <taxon>fabids</taxon>
        <taxon>Malpighiales</taxon>
        <taxon>Linaceae</taxon>
        <taxon>Linum</taxon>
    </lineage>
</organism>
<dbReference type="InterPro" id="IPR017972">
    <property type="entry name" value="Cyt_P450_CS"/>
</dbReference>
<evidence type="ECO:0000256" key="6">
    <source>
        <dbReference type="ARBA" id="ARBA00023004"/>
    </source>
</evidence>
<dbReference type="PRINTS" id="PR00463">
    <property type="entry name" value="EP450I"/>
</dbReference>
<dbReference type="InterPro" id="IPR036396">
    <property type="entry name" value="Cyt_P450_sf"/>
</dbReference>
<keyword evidence="6 8" id="KW-0408">Iron</keyword>
<dbReference type="EMBL" id="CAMGYJ010000002">
    <property type="protein sequence ID" value="CAI0374748.1"/>
    <property type="molecule type" value="Genomic_DNA"/>
</dbReference>
<evidence type="ECO:0000256" key="1">
    <source>
        <dbReference type="ARBA" id="ARBA00001971"/>
    </source>
</evidence>
<reference evidence="11" key="1">
    <citation type="submission" date="2022-08" db="EMBL/GenBank/DDBJ databases">
        <authorList>
            <person name="Gutierrez-Valencia J."/>
        </authorList>
    </citation>
    <scope>NUCLEOTIDE SEQUENCE</scope>
</reference>
<dbReference type="FunFam" id="1.10.630.10:FF:000043">
    <property type="entry name" value="Cytochrome P450 99A2"/>
    <property type="match status" value="1"/>
</dbReference>
<dbReference type="SUPFAM" id="SSF48264">
    <property type="entry name" value="Cytochrome P450"/>
    <property type="match status" value="1"/>
</dbReference>
<keyword evidence="3 8" id="KW-0349">Heme</keyword>
<comment type="cofactor">
    <cofactor evidence="1 8">
        <name>heme</name>
        <dbReference type="ChEBI" id="CHEBI:30413"/>
    </cofactor>
</comment>
<proteinExistence type="inferred from homology"/>
<evidence type="ECO:0000256" key="10">
    <source>
        <dbReference type="SAM" id="MobiDB-lite"/>
    </source>
</evidence>
<dbReference type="InterPro" id="IPR002401">
    <property type="entry name" value="Cyt_P450_E_grp-I"/>
</dbReference>
<dbReference type="Pfam" id="PF00067">
    <property type="entry name" value="p450"/>
    <property type="match status" value="1"/>
</dbReference>
<dbReference type="Gene3D" id="1.10.630.10">
    <property type="entry name" value="Cytochrome P450"/>
    <property type="match status" value="1"/>
</dbReference>
<evidence type="ECO:0000313" key="12">
    <source>
        <dbReference type="Proteomes" id="UP001154282"/>
    </source>
</evidence>
<evidence type="ECO:0000256" key="8">
    <source>
        <dbReference type="PIRSR" id="PIRSR602401-1"/>
    </source>
</evidence>
<keyword evidence="4 8" id="KW-0479">Metal-binding</keyword>
<dbReference type="GO" id="GO:0004497">
    <property type="term" value="F:monooxygenase activity"/>
    <property type="evidence" value="ECO:0007669"/>
    <property type="project" value="UniProtKB-KW"/>
</dbReference>
<evidence type="ECO:0008006" key="13">
    <source>
        <dbReference type="Google" id="ProtNLM"/>
    </source>
</evidence>
<dbReference type="GO" id="GO:0005506">
    <property type="term" value="F:iron ion binding"/>
    <property type="evidence" value="ECO:0007669"/>
    <property type="project" value="InterPro"/>
</dbReference>
<dbReference type="PROSITE" id="PS00086">
    <property type="entry name" value="CYTOCHROME_P450"/>
    <property type="match status" value="1"/>
</dbReference>
<dbReference type="PRINTS" id="PR00385">
    <property type="entry name" value="P450"/>
</dbReference>
<dbReference type="PANTHER" id="PTHR47955:SF8">
    <property type="entry name" value="CYTOCHROME P450 71D11-LIKE"/>
    <property type="match status" value="1"/>
</dbReference>
<sequence>MYIFNKMKKKKNRAPCFPLPPGPWNLPIIGNIHQLAFSSSTSGPVHRRLAELAQHYGPIMQLKLGETYNVVVSSPESARAFLKTHDHEFPLRPYMPSASIIFYGGKDIVFSPVGDHWRRMKKLCTTELLSEKRVRSLRPVREEEVGKLMKLIGGEAGGGGAVNLSRLLFAVSNMITSRTAFGTIRELEGSFLPVIHQIVQTLGGFSIGDIFPSNRLLRLISGTERHLKKLHQEADSILQGIIDEHVSRKRRRRETEDHDMAEGAEEDDNDDDDLVDVLLASTNNHVEVKAVILTHTVQDVFVAAGDSSPIAVEWTMSELMKNPEKMEKVQREVRHFFDKRGEGAVVDEALLNELKYLKSVVKETFRLHPPAALSLPREGPETVVVNGYQIPSRTRVIVNYWAIGRDPSHWTQPNQFIPERFLDTCIDYRGFDFQLLPFGSGRRVCPGMNYGTAVVYSLLANLLYRFNWELPNQIKPQDLDMSENFGGAISRKKNLYLIPIPYHAP</sequence>
<name>A0AAV0GQU9_9ROSI</name>
<evidence type="ECO:0000256" key="3">
    <source>
        <dbReference type="ARBA" id="ARBA00022617"/>
    </source>
</evidence>
<accession>A0AAV0GQU9</accession>
<gene>
    <name evidence="11" type="ORF">LITE_LOCUS332</name>
</gene>
<dbReference type="Proteomes" id="UP001154282">
    <property type="component" value="Unassembled WGS sequence"/>
</dbReference>
<dbReference type="InterPro" id="IPR001128">
    <property type="entry name" value="Cyt_P450"/>
</dbReference>
<dbReference type="PANTHER" id="PTHR47955">
    <property type="entry name" value="CYTOCHROME P450 FAMILY 71 PROTEIN"/>
    <property type="match status" value="1"/>
</dbReference>
<dbReference type="GO" id="GO:0016705">
    <property type="term" value="F:oxidoreductase activity, acting on paired donors, with incorporation or reduction of molecular oxygen"/>
    <property type="evidence" value="ECO:0007669"/>
    <property type="project" value="InterPro"/>
</dbReference>
<comment type="caution">
    <text evidence="11">The sequence shown here is derived from an EMBL/GenBank/DDBJ whole genome shotgun (WGS) entry which is preliminary data.</text>
</comment>
<comment type="similarity">
    <text evidence="2 9">Belongs to the cytochrome P450 family.</text>
</comment>
<protein>
    <recommendedName>
        <fullName evidence="13">Cytochrome P450</fullName>
    </recommendedName>
</protein>
<feature type="binding site" description="axial binding residue" evidence="8">
    <location>
        <position position="445"/>
    </location>
    <ligand>
        <name>heme</name>
        <dbReference type="ChEBI" id="CHEBI:30413"/>
    </ligand>
    <ligandPart>
        <name>Fe</name>
        <dbReference type="ChEBI" id="CHEBI:18248"/>
    </ligandPart>
</feature>
<dbReference type="AlphaFoldDB" id="A0AAV0GQU9"/>
<evidence type="ECO:0000313" key="11">
    <source>
        <dbReference type="EMBL" id="CAI0374748.1"/>
    </source>
</evidence>
<keyword evidence="12" id="KW-1185">Reference proteome</keyword>
<evidence type="ECO:0000256" key="7">
    <source>
        <dbReference type="ARBA" id="ARBA00023033"/>
    </source>
</evidence>
<dbReference type="GO" id="GO:0020037">
    <property type="term" value="F:heme binding"/>
    <property type="evidence" value="ECO:0007669"/>
    <property type="project" value="InterPro"/>
</dbReference>
<evidence type="ECO:0000256" key="5">
    <source>
        <dbReference type="ARBA" id="ARBA00023002"/>
    </source>
</evidence>
<dbReference type="CDD" id="cd11072">
    <property type="entry name" value="CYP71-like"/>
    <property type="match status" value="1"/>
</dbReference>